<keyword evidence="2" id="KW-1003">Cell membrane</keyword>
<sequence>MLHLKRVVAEIVEYGRNDEKFLDFLKKVEGLASRILALAMILVILSAVFDLVLILVQALLTPPVGSLTPLTEHTKLVGLFGLFLNVLIALEILENITAYLRSHVPSKIVELVIVTALIAVARKIIILDLDSPDTVNKLIGLAVAVITISTSYWIVWSMNAKHRRS</sequence>
<dbReference type="EMBL" id="CP001344">
    <property type="protein sequence ID" value="ACL47220.1"/>
    <property type="molecule type" value="Genomic_DNA"/>
</dbReference>
<dbReference type="AlphaFoldDB" id="B8HN93"/>
<evidence type="ECO:0000256" key="6">
    <source>
        <dbReference type="SAM" id="Phobius"/>
    </source>
</evidence>
<evidence type="ECO:0000313" key="7">
    <source>
        <dbReference type="EMBL" id="ACL47220.1"/>
    </source>
</evidence>
<feature type="transmembrane region" description="Helical" evidence="6">
    <location>
        <begin position="138"/>
        <end position="156"/>
    </location>
</feature>
<dbReference type="eggNOG" id="COG3431">
    <property type="taxonomic scope" value="Bacteria"/>
</dbReference>
<dbReference type="KEGG" id="cyn:Cyan7425_4921"/>
<accession>B8HN93</accession>
<reference evidence="7" key="1">
    <citation type="submission" date="2009-01" db="EMBL/GenBank/DDBJ databases">
        <title>Complete sequence of chromosome Cyanothece sp. PCC 7425.</title>
        <authorList>
            <consortium name="US DOE Joint Genome Institute"/>
            <person name="Lucas S."/>
            <person name="Copeland A."/>
            <person name="Lapidus A."/>
            <person name="Glavina del Rio T."/>
            <person name="Dalin E."/>
            <person name="Tice H."/>
            <person name="Bruce D."/>
            <person name="Goodwin L."/>
            <person name="Pitluck S."/>
            <person name="Sims D."/>
            <person name="Meineke L."/>
            <person name="Brettin T."/>
            <person name="Detter J.C."/>
            <person name="Han C."/>
            <person name="Larimer F."/>
            <person name="Land M."/>
            <person name="Hauser L."/>
            <person name="Kyrpides N."/>
            <person name="Ovchinnikova G."/>
            <person name="Liberton M."/>
            <person name="Stoeckel J."/>
            <person name="Banerjee A."/>
            <person name="Singh A."/>
            <person name="Page L."/>
            <person name="Sato H."/>
            <person name="Zhao L."/>
            <person name="Sherman L."/>
            <person name="Pakrasi H."/>
            <person name="Richardson P."/>
        </authorList>
    </citation>
    <scope>NUCLEOTIDE SEQUENCE</scope>
    <source>
        <strain evidence="7">PCC 7425</strain>
    </source>
</reference>
<feature type="transmembrane region" description="Helical" evidence="6">
    <location>
        <begin position="35"/>
        <end position="56"/>
    </location>
</feature>
<dbReference type="InterPro" id="IPR020948">
    <property type="entry name" value="P_starv_induced_PsiE-like"/>
</dbReference>
<keyword evidence="4 6" id="KW-1133">Transmembrane helix</keyword>
<dbReference type="HOGENOM" id="CLU_113758_1_0_3"/>
<evidence type="ECO:0000256" key="4">
    <source>
        <dbReference type="ARBA" id="ARBA00022989"/>
    </source>
</evidence>
<gene>
    <name evidence="7" type="ordered locus">Cyan7425_4921</name>
</gene>
<evidence type="ECO:0008006" key="8">
    <source>
        <dbReference type="Google" id="ProtNLM"/>
    </source>
</evidence>
<feature type="transmembrane region" description="Helical" evidence="6">
    <location>
        <begin position="108"/>
        <end position="126"/>
    </location>
</feature>
<keyword evidence="3 6" id="KW-0812">Transmembrane</keyword>
<keyword evidence="5 6" id="KW-0472">Membrane</keyword>
<name>B8HN93_CYAP4</name>
<feature type="transmembrane region" description="Helical" evidence="6">
    <location>
        <begin position="76"/>
        <end position="96"/>
    </location>
</feature>
<evidence type="ECO:0000256" key="3">
    <source>
        <dbReference type="ARBA" id="ARBA00022692"/>
    </source>
</evidence>
<evidence type="ECO:0000256" key="1">
    <source>
        <dbReference type="ARBA" id="ARBA00004651"/>
    </source>
</evidence>
<dbReference type="Pfam" id="PF06146">
    <property type="entry name" value="PsiE"/>
    <property type="match status" value="1"/>
</dbReference>
<evidence type="ECO:0000256" key="5">
    <source>
        <dbReference type="ARBA" id="ARBA00023136"/>
    </source>
</evidence>
<dbReference type="GO" id="GO:0005886">
    <property type="term" value="C:plasma membrane"/>
    <property type="evidence" value="ECO:0007669"/>
    <property type="project" value="UniProtKB-SubCell"/>
</dbReference>
<dbReference type="STRING" id="395961.Cyan7425_4921"/>
<organism evidence="7">
    <name type="scientific">Cyanothece sp. (strain PCC 7425 / ATCC 29141)</name>
    <dbReference type="NCBI Taxonomy" id="395961"/>
    <lineage>
        <taxon>Bacteria</taxon>
        <taxon>Bacillati</taxon>
        <taxon>Cyanobacteriota</taxon>
        <taxon>Cyanophyceae</taxon>
        <taxon>Gomontiellales</taxon>
        <taxon>Cyanothecaceae</taxon>
        <taxon>Cyanothece</taxon>
    </lineage>
</organism>
<evidence type="ECO:0000256" key="2">
    <source>
        <dbReference type="ARBA" id="ARBA00022475"/>
    </source>
</evidence>
<comment type="subcellular location">
    <subcellularLocation>
        <location evidence="1">Cell membrane</location>
        <topology evidence="1">Multi-pass membrane protein</topology>
    </subcellularLocation>
</comment>
<proteinExistence type="predicted"/>
<dbReference type="OrthoDB" id="488857at2"/>
<protein>
    <recommendedName>
        <fullName evidence="8">Phosphate-starvation-inducible E-like protein</fullName>
    </recommendedName>
</protein>